<feature type="chain" id="PRO_5045964803" description="PEP-CTERM sorting domain-containing protein" evidence="1">
    <location>
        <begin position="35"/>
        <end position="308"/>
    </location>
</feature>
<evidence type="ECO:0000256" key="1">
    <source>
        <dbReference type="SAM" id="SignalP"/>
    </source>
</evidence>
<dbReference type="EMBL" id="JBFBVU010000023">
    <property type="protein sequence ID" value="MEV8468175.1"/>
    <property type="molecule type" value="Genomic_DNA"/>
</dbReference>
<organism evidence="2 3">
    <name type="scientific">Meridianimarinicoccus marinus</name>
    <dbReference type="NCBI Taxonomy" id="3231483"/>
    <lineage>
        <taxon>Bacteria</taxon>
        <taxon>Pseudomonadati</taxon>
        <taxon>Pseudomonadota</taxon>
        <taxon>Alphaproteobacteria</taxon>
        <taxon>Rhodobacterales</taxon>
        <taxon>Paracoccaceae</taxon>
        <taxon>Meridianimarinicoccus</taxon>
    </lineage>
</organism>
<comment type="caution">
    <text evidence="2">The sequence shown here is derived from an EMBL/GenBank/DDBJ whole genome shotgun (WGS) entry which is preliminary data.</text>
</comment>
<evidence type="ECO:0008006" key="4">
    <source>
        <dbReference type="Google" id="ProtNLM"/>
    </source>
</evidence>
<accession>A0ABV3L9C5</accession>
<protein>
    <recommendedName>
        <fullName evidence="4">PEP-CTERM sorting domain-containing protein</fullName>
    </recommendedName>
</protein>
<sequence length="308" mass="33261">MQITTGNERTTGRAASGRLCRCAGALALASVLLAGQPVPGAAATLKVSLSIPQLKVTADMDGPGDNTAEAYASGSIGYSGIFSGTSGRFRTGTFKAKENRTVYPDWSIVRSIDPRVYTQNYGYSVPISIHLRDKDVRRDDRIDINPVRGVSGLYFFFDLQTQAMSIRSPQTGNAGENATIYFDMFSQPLVYDFNVDSSATPQGNGWLYTYDFQNLSSSHYDITNVVLKGLGNISWNLAPGASIQVSRWSRHEPGRALATGLYSDLDQTVRTQYVDAPVPLPASLVLLAGSLAALAFQGRVRRKVCGPA</sequence>
<gene>
    <name evidence="2" type="ORF">AB0T83_15480</name>
</gene>
<dbReference type="RefSeq" id="WP_366194130.1">
    <property type="nucleotide sequence ID" value="NZ_JBFBVU010000023.1"/>
</dbReference>
<name>A0ABV3L9C5_9RHOB</name>
<keyword evidence="1" id="KW-0732">Signal</keyword>
<proteinExistence type="predicted"/>
<keyword evidence="3" id="KW-1185">Reference proteome</keyword>
<evidence type="ECO:0000313" key="3">
    <source>
        <dbReference type="Proteomes" id="UP001553161"/>
    </source>
</evidence>
<dbReference type="Proteomes" id="UP001553161">
    <property type="component" value="Unassembled WGS sequence"/>
</dbReference>
<evidence type="ECO:0000313" key="2">
    <source>
        <dbReference type="EMBL" id="MEV8468175.1"/>
    </source>
</evidence>
<feature type="signal peptide" evidence="1">
    <location>
        <begin position="1"/>
        <end position="34"/>
    </location>
</feature>
<reference evidence="2 3" key="1">
    <citation type="submission" date="2024-07" db="EMBL/GenBank/DDBJ databases">
        <authorList>
            <person name="Kang M."/>
        </authorList>
    </citation>
    <scope>NUCLEOTIDE SEQUENCE [LARGE SCALE GENOMIC DNA]</scope>
    <source>
        <strain evidence="2 3">DFM31</strain>
    </source>
</reference>